<evidence type="ECO:0000256" key="2">
    <source>
        <dbReference type="SAM" id="SignalP"/>
    </source>
</evidence>
<feature type="non-terminal residue" evidence="3">
    <location>
        <position position="90"/>
    </location>
</feature>
<keyword evidence="1" id="KW-0812">Transmembrane</keyword>
<comment type="caution">
    <text evidence="3">The sequence shown here is derived from an EMBL/GenBank/DDBJ whole genome shotgun (WGS) entry which is preliminary data.</text>
</comment>
<proteinExistence type="predicted"/>
<feature type="signal peptide" evidence="2">
    <location>
        <begin position="1"/>
        <end position="27"/>
    </location>
</feature>
<organism evidence="3 4">
    <name type="scientific">Candidatus Falkowbacteria bacterium CG10_big_fil_rev_8_21_14_0_10_43_11</name>
    <dbReference type="NCBI Taxonomy" id="1974568"/>
    <lineage>
        <taxon>Bacteria</taxon>
        <taxon>Candidatus Falkowiibacteriota</taxon>
    </lineage>
</organism>
<dbReference type="Proteomes" id="UP000229335">
    <property type="component" value="Unassembled WGS sequence"/>
</dbReference>
<feature type="chain" id="PRO_5014941367" evidence="2">
    <location>
        <begin position="28"/>
        <end position="90"/>
    </location>
</feature>
<gene>
    <name evidence="3" type="ORF">COU00_04410</name>
</gene>
<sequence length="90" mass="9681">MSNFHKTALTLIFASLLFFSLANFALAQETGLKKPTLQINIPTVNFGSDKGLWIGEYISGIYKYAIGIIGILAAVILMFGGLLWLTAGGN</sequence>
<evidence type="ECO:0000256" key="1">
    <source>
        <dbReference type="SAM" id="Phobius"/>
    </source>
</evidence>
<protein>
    <submittedName>
        <fullName evidence="3">Uncharacterized protein</fullName>
    </submittedName>
</protein>
<keyword evidence="2" id="KW-0732">Signal</keyword>
<name>A0A2M6WKU9_9BACT</name>
<dbReference type="AlphaFoldDB" id="A0A2M6WKU9"/>
<keyword evidence="1" id="KW-0472">Membrane</keyword>
<feature type="transmembrane region" description="Helical" evidence="1">
    <location>
        <begin position="61"/>
        <end position="85"/>
    </location>
</feature>
<dbReference type="EMBL" id="PFAS01000076">
    <property type="protein sequence ID" value="PIT93431.1"/>
    <property type="molecule type" value="Genomic_DNA"/>
</dbReference>
<keyword evidence="1" id="KW-1133">Transmembrane helix</keyword>
<evidence type="ECO:0000313" key="4">
    <source>
        <dbReference type="Proteomes" id="UP000229335"/>
    </source>
</evidence>
<reference evidence="4" key="1">
    <citation type="submission" date="2017-09" db="EMBL/GenBank/DDBJ databases">
        <title>Depth-based differentiation of microbial function through sediment-hosted aquifers and enrichment of novel symbionts in the deep terrestrial subsurface.</title>
        <authorList>
            <person name="Probst A.J."/>
            <person name="Ladd B."/>
            <person name="Jarett J.K."/>
            <person name="Geller-Mcgrath D.E."/>
            <person name="Sieber C.M.K."/>
            <person name="Emerson J.B."/>
            <person name="Anantharaman K."/>
            <person name="Thomas B.C."/>
            <person name="Malmstrom R."/>
            <person name="Stieglmeier M."/>
            <person name="Klingl A."/>
            <person name="Woyke T."/>
            <person name="Ryan C.M."/>
            <person name="Banfield J.F."/>
        </authorList>
    </citation>
    <scope>NUCLEOTIDE SEQUENCE [LARGE SCALE GENOMIC DNA]</scope>
</reference>
<evidence type="ECO:0000313" key="3">
    <source>
        <dbReference type="EMBL" id="PIT93431.1"/>
    </source>
</evidence>
<accession>A0A2M6WKU9</accession>